<keyword evidence="12" id="KW-1185">Reference proteome</keyword>
<name>A0A7H8QP57_TALRU</name>
<dbReference type="GO" id="GO:0005634">
    <property type="term" value="C:nucleus"/>
    <property type="evidence" value="ECO:0007669"/>
    <property type="project" value="UniProtKB-UniRule"/>
</dbReference>
<protein>
    <submittedName>
        <fullName evidence="11">Uncharacterized protein</fullName>
    </submittedName>
</protein>
<dbReference type="GO" id="GO:0016787">
    <property type="term" value="F:hydrolase activity"/>
    <property type="evidence" value="ECO:0007669"/>
    <property type="project" value="UniProtKB-KW"/>
</dbReference>
<keyword evidence="2" id="KW-0378">Hydrolase</keyword>
<evidence type="ECO:0000256" key="6">
    <source>
        <dbReference type="ARBA" id="ARBA00023163"/>
    </source>
</evidence>
<feature type="region of interest" description="Disordered" evidence="8">
    <location>
        <begin position="1785"/>
        <end position="1821"/>
    </location>
</feature>
<evidence type="ECO:0000259" key="9">
    <source>
        <dbReference type="PROSITE" id="PS50118"/>
    </source>
</evidence>
<organism evidence="11 12">
    <name type="scientific">Talaromyces rugulosus</name>
    <name type="common">Penicillium rugulosum</name>
    <dbReference type="NCBI Taxonomy" id="121627"/>
    <lineage>
        <taxon>Eukaryota</taxon>
        <taxon>Fungi</taxon>
        <taxon>Dikarya</taxon>
        <taxon>Ascomycota</taxon>
        <taxon>Pezizomycotina</taxon>
        <taxon>Eurotiomycetes</taxon>
        <taxon>Eurotiomycetidae</taxon>
        <taxon>Eurotiales</taxon>
        <taxon>Trichocomaceae</taxon>
        <taxon>Talaromyces</taxon>
        <taxon>Talaromyces sect. Islandici</taxon>
    </lineage>
</organism>
<dbReference type="GO" id="GO:0006357">
    <property type="term" value="P:regulation of transcription by RNA polymerase II"/>
    <property type="evidence" value="ECO:0007669"/>
    <property type="project" value="UniProtKB-ARBA"/>
</dbReference>
<evidence type="ECO:0000256" key="3">
    <source>
        <dbReference type="ARBA" id="ARBA00022840"/>
    </source>
</evidence>
<evidence type="ECO:0000256" key="8">
    <source>
        <dbReference type="SAM" id="MobiDB-lite"/>
    </source>
</evidence>
<dbReference type="InterPro" id="IPR036910">
    <property type="entry name" value="HMG_box_dom_sf"/>
</dbReference>
<feature type="compositionally biased region" description="Polar residues" evidence="8">
    <location>
        <begin position="56"/>
        <end position="67"/>
    </location>
</feature>
<dbReference type="GO" id="GO:0005524">
    <property type="term" value="F:ATP binding"/>
    <property type="evidence" value="ECO:0007669"/>
    <property type="project" value="UniProtKB-KW"/>
</dbReference>
<dbReference type="PROSITE" id="PS51194">
    <property type="entry name" value="HELICASE_CTER"/>
    <property type="match status" value="1"/>
</dbReference>
<dbReference type="GeneID" id="55990286"/>
<feature type="compositionally biased region" description="Polar residues" evidence="8">
    <location>
        <begin position="1181"/>
        <end position="1197"/>
    </location>
</feature>
<dbReference type="OrthoDB" id="2801544at2759"/>
<dbReference type="SUPFAM" id="SSF47095">
    <property type="entry name" value="HMG-box"/>
    <property type="match status" value="1"/>
</dbReference>
<dbReference type="InterPro" id="IPR027417">
    <property type="entry name" value="P-loop_NTPase"/>
</dbReference>
<dbReference type="Pfam" id="PF00271">
    <property type="entry name" value="Helicase_C"/>
    <property type="match status" value="1"/>
</dbReference>
<feature type="DNA-binding region" description="HMG box" evidence="7">
    <location>
        <begin position="141"/>
        <end position="209"/>
    </location>
</feature>
<dbReference type="SUPFAM" id="SSF52540">
    <property type="entry name" value="P-loop containing nucleoside triphosphate hydrolases"/>
    <property type="match status" value="3"/>
</dbReference>
<dbReference type="EMBL" id="CP055899">
    <property type="protein sequence ID" value="QKX55682.1"/>
    <property type="molecule type" value="Genomic_DNA"/>
</dbReference>
<feature type="compositionally biased region" description="Polar residues" evidence="8">
    <location>
        <begin position="252"/>
        <end position="281"/>
    </location>
</feature>
<dbReference type="InterPro" id="IPR000330">
    <property type="entry name" value="SNF2_N"/>
</dbReference>
<keyword evidence="5 7" id="KW-0238">DNA-binding</keyword>
<dbReference type="PANTHER" id="PTHR45626:SF51">
    <property type="entry name" value="SNF2-RELATED DOMAIN-CONTAINING PROTEIN"/>
    <property type="match status" value="1"/>
</dbReference>
<feature type="compositionally biased region" description="Polar residues" evidence="8">
    <location>
        <begin position="519"/>
        <end position="536"/>
    </location>
</feature>
<dbReference type="Pfam" id="PF00176">
    <property type="entry name" value="SNF2-rel_dom"/>
    <property type="match status" value="1"/>
</dbReference>
<evidence type="ECO:0000313" key="11">
    <source>
        <dbReference type="EMBL" id="QKX55682.1"/>
    </source>
</evidence>
<dbReference type="InterPro" id="IPR009071">
    <property type="entry name" value="HMG_box_dom"/>
</dbReference>
<feature type="domain" description="Helicase C-terminal" evidence="10">
    <location>
        <begin position="1533"/>
        <end position="1688"/>
    </location>
</feature>
<dbReference type="SMART" id="SM00487">
    <property type="entry name" value="DEXDc"/>
    <property type="match status" value="1"/>
</dbReference>
<dbReference type="InterPro" id="IPR038718">
    <property type="entry name" value="SNF2-like_sf"/>
</dbReference>
<dbReference type="RefSeq" id="XP_035341860.1">
    <property type="nucleotide sequence ID" value="XM_035485967.1"/>
</dbReference>
<dbReference type="CDD" id="cd01389">
    <property type="entry name" value="HMG-box_ROX1-like"/>
    <property type="match status" value="1"/>
</dbReference>
<dbReference type="GO" id="GO:0003700">
    <property type="term" value="F:DNA-binding transcription factor activity"/>
    <property type="evidence" value="ECO:0007669"/>
    <property type="project" value="UniProtKB-ARBA"/>
</dbReference>
<dbReference type="CDD" id="cd18008">
    <property type="entry name" value="DEXDc_SHPRH-like"/>
    <property type="match status" value="1"/>
</dbReference>
<feature type="region of interest" description="Disordered" evidence="8">
    <location>
        <begin position="89"/>
        <end position="120"/>
    </location>
</feature>
<keyword evidence="6" id="KW-0804">Transcription</keyword>
<dbReference type="PANTHER" id="PTHR45626">
    <property type="entry name" value="TRANSCRIPTION TERMINATION FACTOR 2-RELATED"/>
    <property type="match status" value="1"/>
</dbReference>
<dbReference type="InterPro" id="IPR049730">
    <property type="entry name" value="SNF2/RAD54-like_C"/>
</dbReference>
<dbReference type="CDD" id="cd18793">
    <property type="entry name" value="SF2_C_SNF"/>
    <property type="match status" value="1"/>
</dbReference>
<evidence type="ECO:0000256" key="2">
    <source>
        <dbReference type="ARBA" id="ARBA00022801"/>
    </source>
</evidence>
<feature type="compositionally biased region" description="Basic and acidic residues" evidence="8">
    <location>
        <begin position="296"/>
        <end position="308"/>
    </location>
</feature>
<dbReference type="Gene3D" id="3.40.50.10810">
    <property type="entry name" value="Tandem AAA-ATPase domain"/>
    <property type="match status" value="1"/>
</dbReference>
<feature type="compositionally biased region" description="Polar residues" evidence="8">
    <location>
        <begin position="90"/>
        <end position="104"/>
    </location>
</feature>
<feature type="compositionally biased region" description="Polar residues" evidence="8">
    <location>
        <begin position="225"/>
        <end position="238"/>
    </location>
</feature>
<keyword evidence="7" id="KW-0539">Nucleus</keyword>
<accession>A0A7H8QP57</accession>
<dbReference type="GO" id="GO:0006281">
    <property type="term" value="P:DNA repair"/>
    <property type="evidence" value="ECO:0007669"/>
    <property type="project" value="TreeGrafter"/>
</dbReference>
<reference evidence="12" key="1">
    <citation type="submission" date="2020-06" db="EMBL/GenBank/DDBJ databases">
        <title>A chromosome-scale genome assembly of Talaromyces rugulosus W13939.</title>
        <authorList>
            <person name="Wang B."/>
            <person name="Guo L."/>
            <person name="Ye K."/>
            <person name="Wang L."/>
        </authorList>
    </citation>
    <scope>NUCLEOTIDE SEQUENCE [LARGE SCALE GENOMIC DNA]</scope>
    <source>
        <strain evidence="12">W13939</strain>
    </source>
</reference>
<feature type="region of interest" description="Disordered" evidence="8">
    <location>
        <begin position="48"/>
        <end position="67"/>
    </location>
</feature>
<dbReference type="GO" id="GO:0003690">
    <property type="term" value="F:double-stranded DNA binding"/>
    <property type="evidence" value="ECO:0007669"/>
    <property type="project" value="UniProtKB-ARBA"/>
</dbReference>
<proteinExistence type="predicted"/>
<dbReference type="CDD" id="cd02024">
    <property type="entry name" value="NRK1"/>
    <property type="match status" value="1"/>
</dbReference>
<gene>
    <name evidence="11" type="ORF">TRUGW13939_02779</name>
</gene>
<dbReference type="GO" id="GO:0008094">
    <property type="term" value="F:ATP-dependent activity, acting on DNA"/>
    <property type="evidence" value="ECO:0007669"/>
    <property type="project" value="TreeGrafter"/>
</dbReference>
<evidence type="ECO:0000256" key="4">
    <source>
        <dbReference type="ARBA" id="ARBA00023015"/>
    </source>
</evidence>
<dbReference type="Proteomes" id="UP000509510">
    <property type="component" value="Chromosome II"/>
</dbReference>
<evidence type="ECO:0000313" key="12">
    <source>
        <dbReference type="Proteomes" id="UP000509510"/>
    </source>
</evidence>
<dbReference type="KEGG" id="trg:TRUGW13939_02779"/>
<dbReference type="InterPro" id="IPR050628">
    <property type="entry name" value="SNF2_RAD54_helicase_TF"/>
</dbReference>
<evidence type="ECO:0000256" key="1">
    <source>
        <dbReference type="ARBA" id="ARBA00022741"/>
    </source>
</evidence>
<keyword evidence="3" id="KW-0067">ATP-binding</keyword>
<feature type="region of interest" description="Disordered" evidence="8">
    <location>
        <begin position="1467"/>
        <end position="1505"/>
    </location>
</feature>
<feature type="domain" description="HMG box" evidence="9">
    <location>
        <begin position="141"/>
        <end position="209"/>
    </location>
</feature>
<feature type="region of interest" description="Disordered" evidence="8">
    <location>
        <begin position="511"/>
        <end position="536"/>
    </location>
</feature>
<feature type="region of interest" description="Disordered" evidence="8">
    <location>
        <begin position="1181"/>
        <end position="1207"/>
    </location>
</feature>
<dbReference type="Gene3D" id="3.40.50.300">
    <property type="entry name" value="P-loop containing nucleotide triphosphate hydrolases"/>
    <property type="match status" value="2"/>
</dbReference>
<dbReference type="Pfam" id="PF00505">
    <property type="entry name" value="HMG_box"/>
    <property type="match status" value="1"/>
</dbReference>
<dbReference type="PROSITE" id="PS50118">
    <property type="entry name" value="HMG_BOX_2"/>
    <property type="match status" value="1"/>
</dbReference>
<evidence type="ECO:0000259" key="10">
    <source>
        <dbReference type="PROSITE" id="PS51194"/>
    </source>
</evidence>
<dbReference type="Gene3D" id="1.10.30.10">
    <property type="entry name" value="High mobility group box domain"/>
    <property type="match status" value="1"/>
</dbReference>
<dbReference type="InterPro" id="IPR001650">
    <property type="entry name" value="Helicase_C-like"/>
</dbReference>
<evidence type="ECO:0000256" key="7">
    <source>
        <dbReference type="PROSITE-ProRule" id="PRU00267"/>
    </source>
</evidence>
<feature type="region of interest" description="Disordered" evidence="8">
    <location>
        <begin position="211"/>
        <end position="385"/>
    </location>
</feature>
<dbReference type="FunFam" id="1.10.30.10:FF:000041">
    <property type="entry name" value="HMG box family protein"/>
    <property type="match status" value="1"/>
</dbReference>
<dbReference type="SMART" id="SM00398">
    <property type="entry name" value="HMG"/>
    <property type="match status" value="1"/>
</dbReference>
<dbReference type="InterPro" id="IPR014001">
    <property type="entry name" value="Helicase_ATP-bd"/>
</dbReference>
<evidence type="ECO:0000256" key="5">
    <source>
        <dbReference type="ARBA" id="ARBA00023125"/>
    </source>
</evidence>
<keyword evidence="4" id="KW-0805">Transcription regulation</keyword>
<keyword evidence="1" id="KW-0547">Nucleotide-binding</keyword>
<sequence length="2176" mass="242871">MSFDRVLPRPQALYDESANRVHRTTTSSLLEHKIMHDSTRLMSIIDNMPRSPASIPRSNDSDSCSTALGQMNLSSINKEKIAENGHLQPSIASPSRQHDTSGGSTIELPLRERSAPGSPTKLESAKEAASQFCLCQPDPKIPRPRNAFILYRQHYQAAVVAQNPGLANPEISKIIGEQWRALSTDTKEEWKALAEAEKARHQQQYPDYRYQPRRFGRDGFGRNGSVSTGSQLGSTTCNRCGGRLMNPPSTPHTPLTATMPPLSSRSSQGGSTPPHNGSSRGSKPERRSNSMQLFSESDRRMSQWKEADPAPGEAKRRRLNSTAFQRTDSPDSEPYSLSSQKTYISRPGVGFFRSHVDPGPKTPNGRVPRRGDGDGHSDPSLILPPLKSNGLAARSQTDTVMNIPVLNKIKVLANISPPLSDRSESQPKGVVVAIDGQDPAQVRVMMEHLGRMMSQDSKYIVRIFEGPDMLSRRGSTTGQMGDATVDYLNVISAWHRISDDIVQFVSSDLPVSESKDSSRTGTPQSDTARSTERSLSPSVINENAIPVALVPRYQLTTADAFACTIPIKDRYALLDHWQWMASLWRACVGPDVTIHIRECDRDEMERHGSGNPVEIRLTEALEYGVGKMSPAAVADPILVAGEIELRVSVNQIDSFPLSKSLNAETLSIPSEDAKPLPYSLPISDLPGTTSSQRLRTTPHKGDYLPVGILRRNDQIDLQSPKSRRFPDAELASLEKQGWIKLRWHAYESHPGWSFVQVYVLPHDVARNLIPRTSNTLRKSLKLVMSSIDRSPAAFNGQFEPISSEQEKDAAEDESLWYIFNTLNNPDPVIENVHDADGRLAMEELMSSSTTHDTNSRMSYGVFGLKTPLHPYQCRSAATMIQREVHPKQMLDPRLQTYTTPHGEEYYYDKEDAILLREKRLYSEACGGILAETMGCGKTLICLSVILSTRGHVPRIPIEYQDTSAPVRSTTGSLVEMAAATAGRFSVSWRSYFQHLRDSGMNYERCVKACERNRGHYTIPPPPSRYQSRGGWLARPPAIKLYLNSGTLIIVPPNLVDHWASEINAHTEGLRVLVLSGRHDKIPPADELPQYDIILFSRTRFEKEAGEPETNRRFPQPAESPLKKFHWLRIIVDEGHNVAGHGHKSSTMHMLDQLHVERRWVVSGTPSNGLYGAELSIASQQTLTTDTESAEDATSSTLHSRKRTGTRTDEELKDVDKLRLIVVEFLKHKPWANSRSDDPANWTKYIKPIGEDGRRRKSPSLRAVLQGLVVRHQLDVINDELPLPRLYNKVVSLEPTFYDKMSLNIFLLSLAVNAITSERTDLDYMFHSRNRKHLSVLINNLRQAGFWWTGHKEKEIKATMDVAVKYMEKNREKMMANDVKLLSEGIEIARRALSCKSYAAFYHFDELGVYVQDFPEHSRRIWSLVHDRDNSNDLLLGISQARLAQSFVISNLIDEDPSDGLAGAGITARRELSQRSQKPTKKANESGAADTLTHKNKPAENRIPRKTFHKGVTMKLPQKSPLTGTKVIATASAKLTYLLDKVQELHKAEKIIIFYENNNTAFWIAEGLEMLGIEFRIYANTLKTSQKAAYLSLFEESSSVRILLMDLRQASHGLHIASASRVFIVNPIWRPNVESQAIKRAHRIGQIKPVFVETLVLKDTLEEKMLHRRKEMSNSEMQHAEKDMLEDSTMSSIIQNEGFYPLPENDELIKPAYLQEPSGFFDRHELPIPDDYVDALSAVLNYPVTPTKRRAVDYQIVESDVSPEHTPKKKKKKVGLRFQVVGENGVIMTPPRGSRSPEASGMVTPEGTPMTPRGNETGSPAPGSSFFINTRAIFGPKFEAMTDDSNRASAKKSAKTIIIGLSGPSSSGKTTLARLLRSIFADEKRVRTFIIHEDDFYHSDDKIPVTKTARGELVQDWDTAGAIDIDFLASALAYVRKNGRLPPRLQSKEDQNDATNPDVEEARIQDVSRVVRERIASEYSKPDTTKEGGEEVPLTIAFLEGFLLYAPPVAEDASHILRSVHDGIDLHLFLPAPYDTVKARREARSGYVTIGPAPTPTAERSAEAEHLGHSSVNLDEKDDSAPQNFWTDPPGYVDDIVWPMYVQDHAWLLMPEGEDSSKQSLAAASGTRNESELLKLAGQGVNLRTDTGVLIAPGKGEKPMTEILDWAVDEILGFLKV</sequence>